<organism evidence="2 3">
    <name type="scientific">Lithocarpus litseifolius</name>
    <dbReference type="NCBI Taxonomy" id="425828"/>
    <lineage>
        <taxon>Eukaryota</taxon>
        <taxon>Viridiplantae</taxon>
        <taxon>Streptophyta</taxon>
        <taxon>Embryophyta</taxon>
        <taxon>Tracheophyta</taxon>
        <taxon>Spermatophyta</taxon>
        <taxon>Magnoliopsida</taxon>
        <taxon>eudicotyledons</taxon>
        <taxon>Gunneridae</taxon>
        <taxon>Pentapetalae</taxon>
        <taxon>rosids</taxon>
        <taxon>fabids</taxon>
        <taxon>Fagales</taxon>
        <taxon>Fagaceae</taxon>
        <taxon>Lithocarpus</taxon>
    </lineage>
</organism>
<evidence type="ECO:0000256" key="1">
    <source>
        <dbReference type="SAM" id="MobiDB-lite"/>
    </source>
</evidence>
<gene>
    <name evidence="2" type="ORF">SO802_027433</name>
</gene>
<feature type="region of interest" description="Disordered" evidence="1">
    <location>
        <begin position="49"/>
        <end position="74"/>
    </location>
</feature>
<accession>A0AAW2C4K8</accession>
<name>A0AAW2C4K8_9ROSI</name>
<protein>
    <submittedName>
        <fullName evidence="2">Uncharacterized protein</fullName>
    </submittedName>
</protein>
<reference evidence="2 3" key="1">
    <citation type="submission" date="2024-01" db="EMBL/GenBank/DDBJ databases">
        <title>A telomere-to-telomere, gap-free genome of sweet tea (Lithocarpus litseifolius).</title>
        <authorList>
            <person name="Zhou J."/>
        </authorList>
    </citation>
    <scope>NUCLEOTIDE SEQUENCE [LARGE SCALE GENOMIC DNA]</scope>
    <source>
        <strain evidence="2">Zhou-2022a</strain>
        <tissue evidence="2">Leaf</tissue>
    </source>
</reference>
<dbReference type="AlphaFoldDB" id="A0AAW2C4K8"/>
<dbReference type="Proteomes" id="UP001459277">
    <property type="component" value="Unassembled WGS sequence"/>
</dbReference>
<feature type="compositionally biased region" description="Polar residues" evidence="1">
    <location>
        <begin position="64"/>
        <end position="74"/>
    </location>
</feature>
<evidence type="ECO:0000313" key="3">
    <source>
        <dbReference type="Proteomes" id="UP001459277"/>
    </source>
</evidence>
<keyword evidence="3" id="KW-1185">Reference proteome</keyword>
<comment type="caution">
    <text evidence="2">The sequence shown here is derived from an EMBL/GenBank/DDBJ whole genome shotgun (WGS) entry which is preliminary data.</text>
</comment>
<proteinExistence type="predicted"/>
<evidence type="ECO:0000313" key="2">
    <source>
        <dbReference type="EMBL" id="KAK9992448.1"/>
    </source>
</evidence>
<feature type="region of interest" description="Disordered" evidence="1">
    <location>
        <begin position="208"/>
        <end position="233"/>
    </location>
</feature>
<sequence>MLEVPQATSTSLPQSIPRQMTRNSSRSYIRFSHPPQQPKLQQEQSGVLPNISGHVGLPVPPRTNQPSTAGSSIVTGAAGAGQSAITDDLPSCSTSPSTNYCHNVVQQVMNDMPIEVQLYGRTSLVLLPQSCVQQKSIVKPPFNISRNQNQGFFAPQKYLNGAASQTDYLDTSSSTTSVCLSQNDVHLKQNNNPVSFNLQSLLFRDTSQDGEVQADPRNSIPYGINTDSQLGIP</sequence>
<feature type="region of interest" description="Disordered" evidence="1">
    <location>
        <begin position="1"/>
        <end position="23"/>
    </location>
</feature>
<dbReference type="EMBL" id="JAZDWU010000009">
    <property type="protein sequence ID" value="KAK9992448.1"/>
    <property type="molecule type" value="Genomic_DNA"/>
</dbReference>